<sequence length="65" mass="7145">MSKSQSGADYGALFEKVTGETEVVEEQDTEEANGEREVDDDLSEYLDEATREDGLDEAVAEPDTE</sequence>
<dbReference type="RefSeq" id="WP_336348810.1">
    <property type="nucleotide sequence ID" value="NZ_JAZAQL010000001.1"/>
</dbReference>
<gene>
    <name evidence="2" type="ORF">ACFQGB_02875</name>
</gene>
<accession>A0ABD5VF31</accession>
<reference evidence="2 3" key="1">
    <citation type="journal article" date="2019" name="Int. J. Syst. Evol. Microbiol.">
        <title>The Global Catalogue of Microorganisms (GCM) 10K type strain sequencing project: providing services to taxonomists for standard genome sequencing and annotation.</title>
        <authorList>
            <consortium name="The Broad Institute Genomics Platform"/>
            <consortium name="The Broad Institute Genome Sequencing Center for Infectious Disease"/>
            <person name="Wu L."/>
            <person name="Ma J."/>
        </authorList>
    </citation>
    <scope>NUCLEOTIDE SEQUENCE [LARGE SCALE GENOMIC DNA]</scope>
    <source>
        <strain evidence="2 3">GX26</strain>
    </source>
</reference>
<dbReference type="AlphaFoldDB" id="A0ABD5VF31"/>
<evidence type="ECO:0000313" key="2">
    <source>
        <dbReference type="EMBL" id="MFC6951797.1"/>
    </source>
</evidence>
<keyword evidence="3" id="KW-1185">Reference proteome</keyword>
<dbReference type="EMBL" id="JBHSXN010000001">
    <property type="protein sequence ID" value="MFC6951797.1"/>
    <property type="molecule type" value="Genomic_DNA"/>
</dbReference>
<proteinExistence type="predicted"/>
<evidence type="ECO:0000313" key="3">
    <source>
        <dbReference type="Proteomes" id="UP001596395"/>
    </source>
</evidence>
<protein>
    <recommendedName>
        <fullName evidence="4">DUF5786 domain-containing protein</fullName>
    </recommendedName>
</protein>
<evidence type="ECO:0000256" key="1">
    <source>
        <dbReference type="SAM" id="MobiDB-lite"/>
    </source>
</evidence>
<comment type="caution">
    <text evidence="2">The sequence shown here is derived from an EMBL/GenBank/DDBJ whole genome shotgun (WGS) entry which is preliminary data.</text>
</comment>
<feature type="region of interest" description="Disordered" evidence="1">
    <location>
        <begin position="1"/>
        <end position="42"/>
    </location>
</feature>
<evidence type="ECO:0008006" key="4">
    <source>
        <dbReference type="Google" id="ProtNLM"/>
    </source>
</evidence>
<feature type="compositionally biased region" description="Acidic residues" evidence="1">
    <location>
        <begin position="22"/>
        <end position="42"/>
    </location>
</feature>
<name>A0ABD5VF31_9EURY</name>
<dbReference type="Proteomes" id="UP001596395">
    <property type="component" value="Unassembled WGS sequence"/>
</dbReference>
<organism evidence="2 3">
    <name type="scientific">Halorubellus litoreus</name>
    <dbReference type="NCBI Taxonomy" id="755308"/>
    <lineage>
        <taxon>Archaea</taxon>
        <taxon>Methanobacteriati</taxon>
        <taxon>Methanobacteriota</taxon>
        <taxon>Stenosarchaea group</taxon>
        <taxon>Halobacteria</taxon>
        <taxon>Halobacteriales</taxon>
        <taxon>Halorubellaceae</taxon>
        <taxon>Halorubellus</taxon>
    </lineage>
</organism>